<feature type="transmembrane region" description="Helical" evidence="7">
    <location>
        <begin position="187"/>
        <end position="209"/>
    </location>
</feature>
<dbReference type="GO" id="GO:0016020">
    <property type="term" value="C:membrane"/>
    <property type="evidence" value="ECO:0007669"/>
    <property type="project" value="UniProtKB-SubCell"/>
</dbReference>
<evidence type="ECO:0000259" key="8">
    <source>
        <dbReference type="Pfam" id="PF20684"/>
    </source>
</evidence>
<keyword evidence="3 7" id="KW-1133">Transmembrane helix</keyword>
<evidence type="ECO:0000256" key="6">
    <source>
        <dbReference type="SAM" id="MobiDB-lite"/>
    </source>
</evidence>
<dbReference type="AlphaFoldDB" id="A0A2T2NCS0"/>
<organism evidence="9 10">
    <name type="scientific">Corynespora cassiicola Philippines</name>
    <dbReference type="NCBI Taxonomy" id="1448308"/>
    <lineage>
        <taxon>Eukaryota</taxon>
        <taxon>Fungi</taxon>
        <taxon>Dikarya</taxon>
        <taxon>Ascomycota</taxon>
        <taxon>Pezizomycotina</taxon>
        <taxon>Dothideomycetes</taxon>
        <taxon>Pleosporomycetidae</taxon>
        <taxon>Pleosporales</taxon>
        <taxon>Corynesporascaceae</taxon>
        <taxon>Corynespora</taxon>
    </lineage>
</organism>
<evidence type="ECO:0000256" key="2">
    <source>
        <dbReference type="ARBA" id="ARBA00022692"/>
    </source>
</evidence>
<comment type="similarity">
    <text evidence="5">Belongs to the SAT4 family.</text>
</comment>
<evidence type="ECO:0000256" key="7">
    <source>
        <dbReference type="SAM" id="Phobius"/>
    </source>
</evidence>
<dbReference type="OrthoDB" id="4525788at2759"/>
<evidence type="ECO:0000256" key="5">
    <source>
        <dbReference type="ARBA" id="ARBA00038359"/>
    </source>
</evidence>
<feature type="region of interest" description="Disordered" evidence="6">
    <location>
        <begin position="344"/>
        <end position="421"/>
    </location>
</feature>
<keyword evidence="2 7" id="KW-0812">Transmembrane</keyword>
<dbReference type="Pfam" id="PF20684">
    <property type="entry name" value="Fung_rhodopsin"/>
    <property type="match status" value="1"/>
</dbReference>
<evidence type="ECO:0000313" key="10">
    <source>
        <dbReference type="Proteomes" id="UP000240883"/>
    </source>
</evidence>
<feature type="transmembrane region" description="Helical" evidence="7">
    <location>
        <begin position="139"/>
        <end position="163"/>
    </location>
</feature>
<feature type="domain" description="Rhodopsin" evidence="8">
    <location>
        <begin position="44"/>
        <end position="286"/>
    </location>
</feature>
<dbReference type="Proteomes" id="UP000240883">
    <property type="component" value="Unassembled WGS sequence"/>
</dbReference>
<feature type="compositionally biased region" description="Basic and acidic residues" evidence="6">
    <location>
        <begin position="309"/>
        <end position="319"/>
    </location>
</feature>
<keyword evidence="4 7" id="KW-0472">Membrane</keyword>
<dbReference type="STRING" id="1448308.A0A2T2NCS0"/>
<feature type="transmembrane region" description="Helical" evidence="7">
    <location>
        <begin position="104"/>
        <end position="127"/>
    </location>
</feature>
<comment type="subcellular location">
    <subcellularLocation>
        <location evidence="1">Membrane</location>
        <topology evidence="1">Multi-pass membrane protein</topology>
    </subcellularLocation>
</comment>
<sequence>MRNIPPEVILSWPTPNYTNPETRGNALVIINSILIIVVAIVVALRLYVRLVVKRWFGTDDALIILALIFDVGLTACVLLANQRFGWDRHVYDIPITKFAPTSKIAMSAKLMFVASASFTRLSLFGFYYRLARDSGKETFLWLVHISVAYTICTFIAFVFLGIFQCNPISNYWTYGAPANSCMNEGTATLAVGVINCVADFFCTVLPIPLVAQLNMPTKQRIAVVFVFSLGFIVTGAGIVRTWYIYVSLIREWDQTWYAYPLWICAAVEIHLGVVCASAPVLRPLLAKIPFALSSAASKSTQDKSATGSDTRRKSQLTRDDLQSQPFNVQDFELGQWEDVERAVRAREPSASSRNAILGSDDGASREASPRQYQRPLGPQRVLLSDMYSRGLITPSDESTESSDLPLENVSTRSSEIIHHMR</sequence>
<evidence type="ECO:0000256" key="3">
    <source>
        <dbReference type="ARBA" id="ARBA00022989"/>
    </source>
</evidence>
<dbReference type="PANTHER" id="PTHR33048">
    <property type="entry name" value="PTH11-LIKE INTEGRAL MEMBRANE PROTEIN (AFU_ORTHOLOGUE AFUA_5G11245)"/>
    <property type="match status" value="1"/>
</dbReference>
<keyword evidence="10" id="KW-1185">Reference proteome</keyword>
<dbReference type="InterPro" id="IPR052337">
    <property type="entry name" value="SAT4-like"/>
</dbReference>
<gene>
    <name evidence="9" type="ORF">BS50DRAFT_559051</name>
</gene>
<proteinExistence type="inferred from homology"/>
<feature type="transmembrane region" description="Helical" evidence="7">
    <location>
        <begin position="60"/>
        <end position="84"/>
    </location>
</feature>
<evidence type="ECO:0000256" key="4">
    <source>
        <dbReference type="ARBA" id="ARBA00023136"/>
    </source>
</evidence>
<feature type="transmembrane region" description="Helical" evidence="7">
    <location>
        <begin position="26"/>
        <end position="48"/>
    </location>
</feature>
<name>A0A2T2NCS0_CORCC</name>
<dbReference type="InterPro" id="IPR049326">
    <property type="entry name" value="Rhodopsin_dom_fungi"/>
</dbReference>
<dbReference type="EMBL" id="KZ678140">
    <property type="protein sequence ID" value="PSN63179.1"/>
    <property type="molecule type" value="Genomic_DNA"/>
</dbReference>
<feature type="transmembrane region" description="Helical" evidence="7">
    <location>
        <begin position="221"/>
        <end position="245"/>
    </location>
</feature>
<reference evidence="9 10" key="1">
    <citation type="journal article" date="2018" name="Front. Microbiol.">
        <title>Genome-Wide Analysis of Corynespora cassiicola Leaf Fall Disease Putative Effectors.</title>
        <authorList>
            <person name="Lopez D."/>
            <person name="Ribeiro S."/>
            <person name="Label P."/>
            <person name="Fumanal B."/>
            <person name="Venisse J.S."/>
            <person name="Kohler A."/>
            <person name="de Oliveira R.R."/>
            <person name="Labutti K."/>
            <person name="Lipzen A."/>
            <person name="Lail K."/>
            <person name="Bauer D."/>
            <person name="Ohm R.A."/>
            <person name="Barry K.W."/>
            <person name="Spatafora J."/>
            <person name="Grigoriev I.V."/>
            <person name="Martin F.M."/>
            <person name="Pujade-Renaud V."/>
        </authorList>
    </citation>
    <scope>NUCLEOTIDE SEQUENCE [LARGE SCALE GENOMIC DNA]</scope>
    <source>
        <strain evidence="9 10">Philippines</strain>
    </source>
</reference>
<accession>A0A2T2NCS0</accession>
<feature type="region of interest" description="Disordered" evidence="6">
    <location>
        <begin position="300"/>
        <end position="319"/>
    </location>
</feature>
<feature type="transmembrane region" description="Helical" evidence="7">
    <location>
        <begin position="257"/>
        <end position="281"/>
    </location>
</feature>
<evidence type="ECO:0000313" key="9">
    <source>
        <dbReference type="EMBL" id="PSN63179.1"/>
    </source>
</evidence>
<evidence type="ECO:0000256" key="1">
    <source>
        <dbReference type="ARBA" id="ARBA00004141"/>
    </source>
</evidence>
<protein>
    <recommendedName>
        <fullName evidence="8">Rhodopsin domain-containing protein</fullName>
    </recommendedName>
</protein>
<dbReference type="PANTHER" id="PTHR33048:SF129">
    <property type="entry name" value="INTEGRAL MEMBRANE PROTEIN-RELATED"/>
    <property type="match status" value="1"/>
</dbReference>